<dbReference type="AlphaFoldDB" id="A0A397A1I8"/>
<gene>
    <name evidence="2" type="ORF">DYB36_013340</name>
</gene>
<organism evidence="2 3">
    <name type="scientific">Aphanomyces astaci</name>
    <name type="common">Crayfish plague agent</name>
    <dbReference type="NCBI Taxonomy" id="112090"/>
    <lineage>
        <taxon>Eukaryota</taxon>
        <taxon>Sar</taxon>
        <taxon>Stramenopiles</taxon>
        <taxon>Oomycota</taxon>
        <taxon>Saprolegniomycetes</taxon>
        <taxon>Saprolegniales</taxon>
        <taxon>Verrucalvaceae</taxon>
        <taxon>Aphanomyces</taxon>
    </lineage>
</organism>
<evidence type="ECO:0000313" key="2">
    <source>
        <dbReference type="EMBL" id="RHY00214.1"/>
    </source>
</evidence>
<accession>A0A397A1I8</accession>
<feature type="region of interest" description="Disordered" evidence="1">
    <location>
        <begin position="198"/>
        <end position="227"/>
    </location>
</feature>
<dbReference type="EMBL" id="QUSZ01008594">
    <property type="protein sequence ID" value="RHY00214.1"/>
    <property type="molecule type" value="Genomic_DNA"/>
</dbReference>
<proteinExistence type="predicted"/>
<protein>
    <submittedName>
        <fullName evidence="2">Uncharacterized protein</fullName>
    </submittedName>
</protein>
<evidence type="ECO:0000313" key="3">
    <source>
        <dbReference type="Proteomes" id="UP000265427"/>
    </source>
</evidence>
<name>A0A397A1I8_APHAT</name>
<evidence type="ECO:0000256" key="1">
    <source>
        <dbReference type="SAM" id="MobiDB-lite"/>
    </source>
</evidence>
<comment type="caution">
    <text evidence="2">The sequence shown here is derived from an EMBL/GenBank/DDBJ whole genome shotgun (WGS) entry which is preliminary data.</text>
</comment>
<dbReference type="Proteomes" id="UP000265427">
    <property type="component" value="Unassembled WGS sequence"/>
</dbReference>
<sequence length="257" mass="26350">MGSSRCEQCIPFPNSQPVSTMKLIHLFAAAAASTVTLATTTTVKPVATSAPIATSAGVCKLQFTSVCSSDTECGDLNGFNMTCIKSGSNKLCGCLGGKDKCQIASTSADVAFQFDECTDQRRCVRGNGFTALTAEDTSKVCQEPLFCVREQNPDPVAVLKSQCHTCGSCTTQNVKNKDDGSLMRYDCAKICPTPAPTTVAPTTDPTDAPTTKASKSTTTAAPGSPGAVVTPVPSSAALSSLAMGVALAVVAAVQIAM</sequence>
<dbReference type="VEuPathDB" id="FungiDB:H257_08765"/>
<reference evidence="2 3" key="1">
    <citation type="submission" date="2018-08" db="EMBL/GenBank/DDBJ databases">
        <title>Aphanomyces genome sequencing and annotation.</title>
        <authorList>
            <person name="Minardi D."/>
            <person name="Oidtmann B."/>
            <person name="Van Der Giezen M."/>
            <person name="Studholme D.J."/>
        </authorList>
    </citation>
    <scope>NUCLEOTIDE SEQUENCE [LARGE SCALE GENOMIC DNA]</scope>
    <source>
        <strain evidence="2 3">Kv</strain>
    </source>
</reference>